<reference evidence="1 2" key="2">
    <citation type="journal article" date="2015" name="Stand. Genomic Sci.">
        <title>Draft genome sequence of Cellulomonas carbonis T26(T) and comparative analysis of six Cellulomonas genomes.</title>
        <authorList>
            <person name="Zhuang W."/>
            <person name="Zhang S."/>
            <person name="Xia X."/>
            <person name="Wang G."/>
        </authorList>
    </citation>
    <scope>NUCLEOTIDE SEQUENCE [LARGE SCALE GENOMIC DNA]</scope>
    <source>
        <strain evidence="1 2">T26</strain>
    </source>
</reference>
<reference evidence="1 2" key="1">
    <citation type="submission" date="2013-08" db="EMBL/GenBank/DDBJ databases">
        <title>Genome sequencing of Cellulomonas carbonis T26.</title>
        <authorList>
            <person name="Chen F."/>
            <person name="Li Y."/>
            <person name="Wang G."/>
        </authorList>
    </citation>
    <scope>NUCLEOTIDE SEQUENCE [LARGE SCALE GENOMIC DNA]</scope>
    <source>
        <strain evidence="1 2">T26</strain>
    </source>
</reference>
<comment type="caution">
    <text evidence="1">The sequence shown here is derived from an EMBL/GenBank/DDBJ whole genome shotgun (WGS) entry which is preliminary data.</text>
</comment>
<name>A0A0A0BLX5_9CELL</name>
<organism evidence="1 2">
    <name type="scientific">Cellulomonas carbonis T26</name>
    <dbReference type="NCBI Taxonomy" id="947969"/>
    <lineage>
        <taxon>Bacteria</taxon>
        <taxon>Bacillati</taxon>
        <taxon>Actinomycetota</taxon>
        <taxon>Actinomycetes</taxon>
        <taxon>Micrococcales</taxon>
        <taxon>Cellulomonadaceae</taxon>
        <taxon>Cellulomonas</taxon>
    </lineage>
</organism>
<dbReference type="InterPro" id="IPR011990">
    <property type="entry name" value="TPR-like_helical_dom_sf"/>
</dbReference>
<gene>
    <name evidence="1" type="ORF">N868_05860</name>
</gene>
<evidence type="ECO:0008006" key="3">
    <source>
        <dbReference type="Google" id="ProtNLM"/>
    </source>
</evidence>
<sequence length="282" mass="29521">MLTAQDLHERAVAHGNAGRHALAARTLARAAERTTDPDLVARIAGTRAYLLAETGDPDQALALCRAALAAPGLSRRTRALLVSQVGLVELRRGDLDAALEHLTAATGALADDPARLGRVLLNRGLAHLDHGQVLRAERDFGAAAEQLELAGEVVEEAKARHNHGYAALVRGDLVRALRLMERAREVLVGLSPVTLAVCDLDRAAVLAAAGETTEAVRLLTAVARVFGSRRLHQAQADAELALAGALLGTDVTAAAVVASRAARRYRTRGNALGAARADACAL</sequence>
<evidence type="ECO:0000313" key="1">
    <source>
        <dbReference type="EMBL" id="KGM08875.1"/>
    </source>
</evidence>
<evidence type="ECO:0000313" key="2">
    <source>
        <dbReference type="Proteomes" id="UP000029839"/>
    </source>
</evidence>
<dbReference type="Gene3D" id="1.25.40.10">
    <property type="entry name" value="Tetratricopeptide repeat domain"/>
    <property type="match status" value="2"/>
</dbReference>
<dbReference type="Proteomes" id="UP000029839">
    <property type="component" value="Unassembled WGS sequence"/>
</dbReference>
<dbReference type="SUPFAM" id="SSF48452">
    <property type="entry name" value="TPR-like"/>
    <property type="match status" value="1"/>
</dbReference>
<feature type="non-terminal residue" evidence="1">
    <location>
        <position position="282"/>
    </location>
</feature>
<dbReference type="AlphaFoldDB" id="A0A0A0BLX5"/>
<dbReference type="EMBL" id="AXCY01000146">
    <property type="protein sequence ID" value="KGM08875.1"/>
    <property type="molecule type" value="Genomic_DNA"/>
</dbReference>
<proteinExistence type="predicted"/>
<keyword evidence="2" id="KW-1185">Reference proteome</keyword>
<protein>
    <recommendedName>
        <fullName evidence="3">Tetratricopeptide repeat protein</fullName>
    </recommendedName>
</protein>
<accession>A0A0A0BLX5</accession>